<dbReference type="PROSITE" id="PS50887">
    <property type="entry name" value="GGDEF"/>
    <property type="match status" value="1"/>
</dbReference>
<proteinExistence type="predicted"/>
<dbReference type="Proteomes" id="UP001248581">
    <property type="component" value="Chromosome"/>
</dbReference>
<evidence type="ECO:0000256" key="3">
    <source>
        <dbReference type="SAM" id="Coils"/>
    </source>
</evidence>
<evidence type="ECO:0000259" key="6">
    <source>
        <dbReference type="PROSITE" id="PS50887"/>
    </source>
</evidence>
<dbReference type="SMART" id="SM00267">
    <property type="entry name" value="GGDEF"/>
    <property type="match status" value="1"/>
</dbReference>
<feature type="chain" id="PRO_5045544864" description="diguanylate cyclase" evidence="5">
    <location>
        <begin position="31"/>
        <end position="605"/>
    </location>
</feature>
<dbReference type="CDD" id="cd01949">
    <property type="entry name" value="GGDEF"/>
    <property type="match status" value="1"/>
</dbReference>
<dbReference type="PANTHER" id="PTHR45138:SF9">
    <property type="entry name" value="DIGUANYLATE CYCLASE DGCM-RELATED"/>
    <property type="match status" value="1"/>
</dbReference>
<feature type="transmembrane region" description="Helical" evidence="4">
    <location>
        <begin position="316"/>
        <end position="334"/>
    </location>
</feature>
<dbReference type="Pfam" id="PF07696">
    <property type="entry name" value="7TMR-DISMED2"/>
    <property type="match status" value="1"/>
</dbReference>
<evidence type="ECO:0000313" key="7">
    <source>
        <dbReference type="EMBL" id="WNC68524.1"/>
    </source>
</evidence>
<keyword evidence="4" id="KW-0812">Transmembrane</keyword>
<evidence type="ECO:0000256" key="1">
    <source>
        <dbReference type="ARBA" id="ARBA00012528"/>
    </source>
</evidence>
<feature type="transmembrane region" description="Helical" evidence="4">
    <location>
        <begin position="197"/>
        <end position="217"/>
    </location>
</feature>
<dbReference type="RefSeq" id="WP_348387680.1">
    <property type="nucleotide sequence ID" value="NZ_CP134146.1"/>
</dbReference>
<evidence type="ECO:0000256" key="2">
    <source>
        <dbReference type="ARBA" id="ARBA00034247"/>
    </source>
</evidence>
<feature type="signal peptide" evidence="5">
    <location>
        <begin position="1"/>
        <end position="30"/>
    </location>
</feature>
<dbReference type="Gene3D" id="3.30.70.270">
    <property type="match status" value="1"/>
</dbReference>
<keyword evidence="3" id="KW-0175">Coiled coil</keyword>
<evidence type="ECO:0000256" key="4">
    <source>
        <dbReference type="SAM" id="Phobius"/>
    </source>
</evidence>
<dbReference type="NCBIfam" id="TIGR00254">
    <property type="entry name" value="GGDEF"/>
    <property type="match status" value="1"/>
</dbReference>
<dbReference type="PANTHER" id="PTHR45138">
    <property type="entry name" value="REGULATORY COMPONENTS OF SENSORY TRANSDUCTION SYSTEM"/>
    <property type="match status" value="1"/>
</dbReference>
<dbReference type="InterPro" id="IPR050469">
    <property type="entry name" value="Diguanylate_Cyclase"/>
</dbReference>
<feature type="transmembrane region" description="Helical" evidence="4">
    <location>
        <begin position="346"/>
        <end position="367"/>
    </location>
</feature>
<dbReference type="InterPro" id="IPR029787">
    <property type="entry name" value="Nucleotide_cyclase"/>
</dbReference>
<feature type="transmembrane region" description="Helical" evidence="4">
    <location>
        <begin position="373"/>
        <end position="393"/>
    </location>
</feature>
<keyword evidence="4" id="KW-0472">Membrane</keyword>
<dbReference type="SUPFAM" id="SSF55073">
    <property type="entry name" value="Nucleotide cyclase"/>
    <property type="match status" value="1"/>
</dbReference>
<accession>A0ABY9TL77</accession>
<dbReference type="GO" id="GO:0052621">
    <property type="term" value="F:diguanylate cyclase activity"/>
    <property type="evidence" value="ECO:0007669"/>
    <property type="project" value="UniProtKB-EC"/>
</dbReference>
<feature type="transmembrane region" description="Helical" evidence="4">
    <location>
        <begin position="224"/>
        <end position="249"/>
    </location>
</feature>
<protein>
    <recommendedName>
        <fullName evidence="1">diguanylate cyclase</fullName>
        <ecNumber evidence="1">2.7.7.65</ecNumber>
    </recommendedName>
</protein>
<keyword evidence="4" id="KW-1133">Transmembrane helix</keyword>
<evidence type="ECO:0000313" key="8">
    <source>
        <dbReference type="Proteomes" id="UP001248581"/>
    </source>
</evidence>
<name>A0ABY9TL77_9GAMM</name>
<feature type="coiled-coil region" evidence="3">
    <location>
        <begin position="418"/>
        <end position="445"/>
    </location>
</feature>
<keyword evidence="8" id="KW-1185">Reference proteome</keyword>
<dbReference type="EC" id="2.7.7.65" evidence="1"/>
<dbReference type="InterPro" id="IPR043128">
    <property type="entry name" value="Rev_trsase/Diguanyl_cyclase"/>
</dbReference>
<dbReference type="InterPro" id="IPR011623">
    <property type="entry name" value="7TMR_DISM_rcpt_extracell_dom1"/>
</dbReference>
<feature type="transmembrane region" description="Helical" evidence="4">
    <location>
        <begin position="290"/>
        <end position="310"/>
    </location>
</feature>
<keyword evidence="7" id="KW-0808">Transferase</keyword>
<dbReference type="Gene3D" id="2.60.40.2380">
    <property type="match status" value="1"/>
</dbReference>
<reference evidence="8" key="1">
    <citation type="submission" date="2023-09" db="EMBL/GenBank/DDBJ databases">
        <authorList>
            <person name="Li S."/>
            <person name="Li X."/>
            <person name="Zhang C."/>
            <person name="Zhao Z."/>
        </authorList>
    </citation>
    <scope>NUCLEOTIDE SEQUENCE [LARGE SCALE GENOMIC DNA]</scope>
    <source>
        <strain evidence="8">SQ345</strain>
    </source>
</reference>
<organism evidence="7 8">
    <name type="scientific">Thalassotalea nanhaiensis</name>
    <dbReference type="NCBI Taxonomy" id="3065648"/>
    <lineage>
        <taxon>Bacteria</taxon>
        <taxon>Pseudomonadati</taxon>
        <taxon>Pseudomonadota</taxon>
        <taxon>Gammaproteobacteria</taxon>
        <taxon>Alteromonadales</taxon>
        <taxon>Colwelliaceae</taxon>
        <taxon>Thalassotalea</taxon>
    </lineage>
</organism>
<dbReference type="InterPro" id="IPR000160">
    <property type="entry name" value="GGDEF_dom"/>
</dbReference>
<feature type="transmembrane region" description="Helical" evidence="4">
    <location>
        <begin position="255"/>
        <end position="278"/>
    </location>
</feature>
<keyword evidence="7" id="KW-0548">Nucleotidyltransferase</keyword>
<feature type="domain" description="GGDEF" evidence="6">
    <location>
        <begin position="473"/>
        <end position="605"/>
    </location>
</feature>
<keyword evidence="5" id="KW-0732">Signal</keyword>
<dbReference type="Pfam" id="PF00990">
    <property type="entry name" value="GGDEF"/>
    <property type="match status" value="1"/>
</dbReference>
<sequence>MNNKIFNNLLKVILLAFICLTTLPSFSASAQQVILVDGSENGSSIEGSVKYLLDEQSSLTAEQAWQKEDFFKESAEGNSWLGNIAGSVWNRFIIKNNGDAAIVIHIEYPYHQPSTVVLYQRTLGSEENFHSTKDTLFESTSDRSIAFPRVALPLELKPLESIEVLLETFSDVATPRFVEFRVWSTKAIVKASNIEHVIFAIVVSFIIISALLSFALFKFLQEKFFLWYSLFALSSLPVLGLTTGILNLYVPNLDYHPLGTISMIVMMAAGLQFMRVYSNAAYHSIIADKIMHLTLMLVLIALPVAIIGFHELAMQIQQLAIFTFPVAIIAAIYCGSLGEKKITTMVLAKSLFFIILLSTNLQAWGWVSPSYGLVFLPTMGMLAQLICLLWAMYGKATTHYKHGSTEDLDTVSNAYEKAYALQEQVKQQNQMLKAAKEQAEFEARTDMLTHLPNRRAFMNLAKMAIAQANRQEKPLAFIAFDIDNFKLINDQYGHPAGDQTLKEVGDLTRSIIRASDFCGRIGGEEFMIGCHNNSLGDAYNLAERIRKAIEECVIKFDGLEFSTTVSLGLAQVEEGDTLESVIKKADEAMYLSKTEGKNRVSHYAA</sequence>
<dbReference type="EMBL" id="CP134146">
    <property type="protein sequence ID" value="WNC68524.1"/>
    <property type="molecule type" value="Genomic_DNA"/>
</dbReference>
<comment type="catalytic activity">
    <reaction evidence="2">
        <text>2 GTP = 3',3'-c-di-GMP + 2 diphosphate</text>
        <dbReference type="Rhea" id="RHEA:24898"/>
        <dbReference type="ChEBI" id="CHEBI:33019"/>
        <dbReference type="ChEBI" id="CHEBI:37565"/>
        <dbReference type="ChEBI" id="CHEBI:58805"/>
        <dbReference type="EC" id="2.7.7.65"/>
    </reaction>
</comment>
<dbReference type="Pfam" id="PF07695">
    <property type="entry name" value="7TMR-DISM_7TM"/>
    <property type="match status" value="1"/>
</dbReference>
<gene>
    <name evidence="7" type="ORF">RI845_18670</name>
</gene>
<evidence type="ECO:0000256" key="5">
    <source>
        <dbReference type="SAM" id="SignalP"/>
    </source>
</evidence>
<dbReference type="InterPro" id="IPR011622">
    <property type="entry name" value="7TMR_DISM_rcpt_extracell_dom2"/>
</dbReference>